<comment type="subcellular location">
    <subcellularLocation>
        <location evidence="1">Cytoplasm</location>
    </subcellularLocation>
</comment>
<dbReference type="InterPro" id="IPR007650">
    <property type="entry name" value="Zf-FLZ_dom"/>
</dbReference>
<feature type="zinc finger region" description="FLZ-type" evidence="5">
    <location>
        <begin position="89"/>
        <end position="131"/>
    </location>
</feature>
<dbReference type="PANTHER" id="PTHR33059">
    <property type="entry name" value="FCS-LIKE ZINC FINGER 5"/>
    <property type="match status" value="1"/>
</dbReference>
<dbReference type="OrthoDB" id="1864056at2759"/>
<dbReference type="GO" id="GO:0046872">
    <property type="term" value="F:metal ion binding"/>
    <property type="evidence" value="ECO:0007669"/>
    <property type="project" value="UniProtKB-KW"/>
</dbReference>
<dbReference type="GO" id="GO:0005737">
    <property type="term" value="C:cytoplasm"/>
    <property type="evidence" value="ECO:0007669"/>
    <property type="project" value="UniProtKB-SubCell"/>
</dbReference>
<evidence type="ECO:0000256" key="1">
    <source>
        <dbReference type="ARBA" id="ARBA00004496"/>
    </source>
</evidence>
<evidence type="ECO:0000256" key="4">
    <source>
        <dbReference type="ARBA" id="ARBA00022723"/>
    </source>
</evidence>
<protein>
    <submittedName>
        <fullName evidence="8">Uncharacterized protein LOC109709096</fullName>
    </submittedName>
</protein>
<dbReference type="PROSITE" id="PS51795">
    <property type="entry name" value="ZF_FLZ"/>
    <property type="match status" value="1"/>
</dbReference>
<keyword evidence="7" id="KW-1185">Reference proteome</keyword>
<dbReference type="Pfam" id="PF04570">
    <property type="entry name" value="zf-FLZ"/>
    <property type="match status" value="1"/>
</dbReference>
<evidence type="ECO:0000256" key="2">
    <source>
        <dbReference type="ARBA" id="ARBA00009374"/>
    </source>
</evidence>
<sequence>MLPSLCPGAASRDIRISPARKRCRRSAPSVAGGEGCAGDRCEFPDPAKVSELWWGFPADAQQRRAIFRIEPLEDLSEVSVGNAVAEIGNFSQRCFLCKKMINNDAYMFGSFRAFCSPECRRHQMDFEGVDLIEDTGETVGKMRN</sequence>
<gene>
    <name evidence="8" type="primary">LOC109709096</name>
</gene>
<evidence type="ECO:0000313" key="8">
    <source>
        <dbReference type="RefSeq" id="XP_020086757.1"/>
    </source>
</evidence>
<dbReference type="GeneID" id="109709096"/>
<dbReference type="RefSeq" id="XP_020086757.1">
    <property type="nucleotide sequence ID" value="XM_020231168.1"/>
</dbReference>
<accession>A0A6P5ETF7</accession>
<evidence type="ECO:0000256" key="3">
    <source>
        <dbReference type="ARBA" id="ARBA00022490"/>
    </source>
</evidence>
<keyword evidence="3" id="KW-0963">Cytoplasm</keyword>
<comment type="similarity">
    <text evidence="2">Belongs to the FLZ family.</text>
</comment>
<name>A0A6P5ETF7_ANACO</name>
<dbReference type="PANTHER" id="PTHR33059:SF4">
    <property type="entry name" value="FCS-LIKE ZINC FINGER 5"/>
    <property type="match status" value="1"/>
</dbReference>
<dbReference type="AlphaFoldDB" id="A0A6P5ETF7"/>
<keyword evidence="4" id="KW-0479">Metal-binding</keyword>
<proteinExistence type="inferred from homology"/>
<evidence type="ECO:0000313" key="7">
    <source>
        <dbReference type="Proteomes" id="UP000515123"/>
    </source>
</evidence>
<organism evidence="7 8">
    <name type="scientific">Ananas comosus</name>
    <name type="common">Pineapple</name>
    <name type="synonym">Ananas ananas</name>
    <dbReference type="NCBI Taxonomy" id="4615"/>
    <lineage>
        <taxon>Eukaryota</taxon>
        <taxon>Viridiplantae</taxon>
        <taxon>Streptophyta</taxon>
        <taxon>Embryophyta</taxon>
        <taxon>Tracheophyta</taxon>
        <taxon>Spermatophyta</taxon>
        <taxon>Magnoliopsida</taxon>
        <taxon>Liliopsida</taxon>
        <taxon>Poales</taxon>
        <taxon>Bromeliaceae</taxon>
        <taxon>Bromelioideae</taxon>
        <taxon>Ananas</taxon>
    </lineage>
</organism>
<reference evidence="7" key="1">
    <citation type="journal article" date="2015" name="Nat. Genet.">
        <title>The pineapple genome and the evolution of CAM photosynthesis.</title>
        <authorList>
            <person name="Ming R."/>
            <person name="VanBuren R."/>
            <person name="Wai C.M."/>
            <person name="Tang H."/>
            <person name="Schatz M.C."/>
            <person name="Bowers J.E."/>
            <person name="Lyons E."/>
            <person name="Wang M.L."/>
            <person name="Chen J."/>
            <person name="Biggers E."/>
            <person name="Zhang J."/>
            <person name="Huang L."/>
            <person name="Zhang L."/>
            <person name="Miao W."/>
            <person name="Zhang J."/>
            <person name="Ye Z."/>
            <person name="Miao C."/>
            <person name="Lin Z."/>
            <person name="Wang H."/>
            <person name="Zhou H."/>
            <person name="Yim W.C."/>
            <person name="Priest H.D."/>
            <person name="Zheng C."/>
            <person name="Woodhouse M."/>
            <person name="Edger P.P."/>
            <person name="Guyot R."/>
            <person name="Guo H.B."/>
            <person name="Guo H."/>
            <person name="Zheng G."/>
            <person name="Singh R."/>
            <person name="Sharma A."/>
            <person name="Min X."/>
            <person name="Zheng Y."/>
            <person name="Lee H."/>
            <person name="Gurtowski J."/>
            <person name="Sedlazeck F.J."/>
            <person name="Harkess A."/>
            <person name="McKain M.R."/>
            <person name="Liao Z."/>
            <person name="Fang J."/>
            <person name="Liu J."/>
            <person name="Zhang X."/>
            <person name="Zhang Q."/>
            <person name="Hu W."/>
            <person name="Qin Y."/>
            <person name="Wang K."/>
            <person name="Chen L.Y."/>
            <person name="Shirley N."/>
            <person name="Lin Y.R."/>
            <person name="Liu L.Y."/>
            <person name="Hernandez A.G."/>
            <person name="Wright C.L."/>
            <person name="Bulone V."/>
            <person name="Tuskan G.A."/>
            <person name="Heath K."/>
            <person name="Zee F."/>
            <person name="Moore P.H."/>
            <person name="Sunkar R."/>
            <person name="Leebens-Mack J.H."/>
            <person name="Mockler T."/>
            <person name="Bennetzen J.L."/>
            <person name="Freeling M."/>
            <person name="Sankoff D."/>
            <person name="Paterson A.H."/>
            <person name="Zhu X."/>
            <person name="Yang X."/>
            <person name="Smith J.A."/>
            <person name="Cushman J.C."/>
            <person name="Paull R.E."/>
            <person name="Yu Q."/>
        </authorList>
    </citation>
    <scope>NUCLEOTIDE SEQUENCE [LARGE SCALE GENOMIC DNA]</scope>
    <source>
        <strain evidence="7">cv. F153</strain>
    </source>
</reference>
<dbReference type="Proteomes" id="UP000515123">
    <property type="component" value="Linkage group 1"/>
</dbReference>
<evidence type="ECO:0000259" key="6">
    <source>
        <dbReference type="PROSITE" id="PS51795"/>
    </source>
</evidence>
<reference evidence="8" key="2">
    <citation type="submission" date="2025-08" db="UniProtKB">
        <authorList>
            <consortium name="RefSeq"/>
        </authorList>
    </citation>
    <scope>IDENTIFICATION</scope>
    <source>
        <tissue evidence="8">Leaf</tissue>
    </source>
</reference>
<feature type="domain" description="FLZ-type" evidence="6">
    <location>
        <begin position="89"/>
        <end position="131"/>
    </location>
</feature>
<evidence type="ECO:0000256" key="5">
    <source>
        <dbReference type="PROSITE-ProRule" id="PRU01131"/>
    </source>
</evidence>